<proteinExistence type="inferred from homology"/>
<dbReference type="CDD" id="cd02754">
    <property type="entry name" value="MopB_Nitrate-R-NapA-like"/>
    <property type="match status" value="1"/>
</dbReference>
<dbReference type="OrthoDB" id="9810782at2"/>
<dbReference type="Gene3D" id="2.40.40.20">
    <property type="match status" value="1"/>
</dbReference>
<evidence type="ECO:0000256" key="9">
    <source>
        <dbReference type="ARBA" id="ARBA00023014"/>
    </source>
</evidence>
<dbReference type="PROSITE" id="PS51669">
    <property type="entry name" value="4FE4S_MOW_BIS_MGD"/>
    <property type="match status" value="1"/>
</dbReference>
<evidence type="ECO:0000256" key="4">
    <source>
        <dbReference type="ARBA" id="ARBA00022485"/>
    </source>
</evidence>
<organism evidence="13 14">
    <name type="scientific">Photobacterium aquae</name>
    <dbReference type="NCBI Taxonomy" id="1195763"/>
    <lineage>
        <taxon>Bacteria</taxon>
        <taxon>Pseudomonadati</taxon>
        <taxon>Pseudomonadota</taxon>
        <taxon>Gammaproteobacteria</taxon>
        <taxon>Vibrionales</taxon>
        <taxon>Vibrionaceae</taxon>
        <taxon>Photobacterium</taxon>
    </lineage>
</organism>
<feature type="domain" description="4Fe-4S Mo/W bis-MGD-type" evidence="12">
    <location>
        <begin position="6"/>
        <end position="62"/>
    </location>
</feature>
<dbReference type="SUPFAM" id="SSF50692">
    <property type="entry name" value="ADC-like"/>
    <property type="match status" value="1"/>
</dbReference>
<dbReference type="InterPro" id="IPR007419">
    <property type="entry name" value="BFD-like_2Fe2S-bd_dom"/>
</dbReference>
<dbReference type="GO" id="GO:0016020">
    <property type="term" value="C:membrane"/>
    <property type="evidence" value="ECO:0007669"/>
    <property type="project" value="TreeGrafter"/>
</dbReference>
<dbReference type="Pfam" id="PF01568">
    <property type="entry name" value="Molydop_binding"/>
    <property type="match status" value="1"/>
</dbReference>
<reference evidence="13 14" key="1">
    <citation type="submission" date="2015-05" db="EMBL/GenBank/DDBJ databases">
        <title>Photobacterium galathea sp. nov.</title>
        <authorList>
            <person name="Machado H."/>
            <person name="Gram L."/>
        </authorList>
    </citation>
    <scope>NUCLEOTIDE SEQUENCE [LARGE SCALE GENOMIC DNA]</scope>
    <source>
        <strain evidence="13 14">CGMCC 1.12159</strain>
    </source>
</reference>
<dbReference type="InterPro" id="IPR041854">
    <property type="entry name" value="BFD-like_2Fe2S-bd_dom_sf"/>
</dbReference>
<dbReference type="GO" id="GO:1990204">
    <property type="term" value="C:oxidoreductase complex"/>
    <property type="evidence" value="ECO:0007669"/>
    <property type="project" value="UniProtKB-ARBA"/>
</dbReference>
<dbReference type="GO" id="GO:0016491">
    <property type="term" value="F:oxidoreductase activity"/>
    <property type="evidence" value="ECO:0007669"/>
    <property type="project" value="UniProtKB-KW"/>
</dbReference>
<gene>
    <name evidence="13" type="ORF">ABT56_14300</name>
</gene>
<comment type="caution">
    <text evidence="13">The sequence shown here is derived from an EMBL/GenBank/DDBJ whole genome shotgun (WGS) entry which is preliminary data.</text>
</comment>
<dbReference type="Gene3D" id="1.10.10.1100">
    <property type="entry name" value="BFD-like [2Fe-2S]-binding domain"/>
    <property type="match status" value="1"/>
</dbReference>
<keyword evidence="8" id="KW-0408">Iron</keyword>
<dbReference type="InterPro" id="IPR006963">
    <property type="entry name" value="Mopterin_OxRdtase_4Fe-4S_dom"/>
</dbReference>
<dbReference type="Gene3D" id="2.20.25.90">
    <property type="entry name" value="ADC-like domains"/>
    <property type="match status" value="1"/>
</dbReference>
<dbReference type="InterPro" id="IPR006657">
    <property type="entry name" value="MoPterin_dinucl-bd_dom"/>
</dbReference>
<dbReference type="InterPro" id="IPR009010">
    <property type="entry name" value="Asp_de-COase-like_dom_sf"/>
</dbReference>
<evidence type="ECO:0000256" key="1">
    <source>
        <dbReference type="ARBA" id="ARBA00001942"/>
    </source>
</evidence>
<dbReference type="Proteomes" id="UP000036097">
    <property type="component" value="Unassembled WGS sequence"/>
</dbReference>
<evidence type="ECO:0000313" key="14">
    <source>
        <dbReference type="Proteomes" id="UP000036097"/>
    </source>
</evidence>
<dbReference type="SUPFAM" id="SSF53706">
    <property type="entry name" value="Formate dehydrogenase/DMSO reductase, domains 1-3"/>
    <property type="match status" value="1"/>
</dbReference>
<dbReference type="Gene3D" id="3.40.228.10">
    <property type="entry name" value="Dimethylsulfoxide Reductase, domain 2"/>
    <property type="match status" value="1"/>
</dbReference>
<evidence type="ECO:0000256" key="5">
    <source>
        <dbReference type="ARBA" id="ARBA00022505"/>
    </source>
</evidence>
<dbReference type="GO" id="GO:0051539">
    <property type="term" value="F:4 iron, 4 sulfur cluster binding"/>
    <property type="evidence" value="ECO:0007669"/>
    <property type="project" value="UniProtKB-KW"/>
</dbReference>
<dbReference type="GO" id="GO:0043546">
    <property type="term" value="F:molybdopterin cofactor binding"/>
    <property type="evidence" value="ECO:0007669"/>
    <property type="project" value="InterPro"/>
</dbReference>
<dbReference type="SMART" id="SM00926">
    <property type="entry name" value="Molybdop_Fe4S4"/>
    <property type="match status" value="1"/>
</dbReference>
<evidence type="ECO:0000256" key="8">
    <source>
        <dbReference type="ARBA" id="ARBA00023004"/>
    </source>
</evidence>
<dbReference type="EMBL" id="LDOT01000021">
    <property type="protein sequence ID" value="KLV04629.1"/>
    <property type="molecule type" value="Genomic_DNA"/>
</dbReference>
<evidence type="ECO:0000256" key="6">
    <source>
        <dbReference type="ARBA" id="ARBA00022723"/>
    </source>
</evidence>
<evidence type="ECO:0000256" key="3">
    <source>
        <dbReference type="ARBA" id="ARBA00008747"/>
    </source>
</evidence>
<dbReference type="PANTHER" id="PTHR43105:SF9">
    <property type="entry name" value="NADPH-FE(3+) OXIDOREDUCTASE SUBUNIT ALPHA"/>
    <property type="match status" value="1"/>
</dbReference>
<keyword evidence="4" id="KW-0004">4Fe-4S</keyword>
<evidence type="ECO:0000313" key="13">
    <source>
        <dbReference type="EMBL" id="KLV04629.1"/>
    </source>
</evidence>
<comment type="similarity">
    <text evidence="3">Belongs to the prokaryotic molybdopterin-containing oxidoreductase family. NasA/NapA/NarB subfamily.</text>
</comment>
<dbReference type="PROSITE" id="PS00551">
    <property type="entry name" value="MOLYBDOPTERIN_PROK_1"/>
    <property type="match status" value="1"/>
</dbReference>
<dbReference type="Pfam" id="PF04879">
    <property type="entry name" value="Molybdop_Fe4S4"/>
    <property type="match status" value="1"/>
</dbReference>
<dbReference type="InterPro" id="IPR041957">
    <property type="entry name" value="CT_Nitrate-R-NapA-like"/>
</dbReference>
<feature type="region of interest" description="Disordered" evidence="11">
    <location>
        <begin position="514"/>
        <end position="533"/>
    </location>
</feature>
<dbReference type="InterPro" id="IPR050123">
    <property type="entry name" value="Prok_molybdopt-oxidoreductase"/>
</dbReference>
<name>A0A0J1GYR5_9GAMM</name>
<dbReference type="GO" id="GO:0046872">
    <property type="term" value="F:metal ion binding"/>
    <property type="evidence" value="ECO:0007669"/>
    <property type="project" value="UniProtKB-KW"/>
</dbReference>
<accession>A0A0J1GYR5</accession>
<evidence type="ECO:0000259" key="12">
    <source>
        <dbReference type="PROSITE" id="PS51669"/>
    </source>
</evidence>
<evidence type="ECO:0000256" key="10">
    <source>
        <dbReference type="ARBA" id="ARBA00023063"/>
    </source>
</evidence>
<dbReference type="GO" id="GO:0045333">
    <property type="term" value="P:cellular respiration"/>
    <property type="evidence" value="ECO:0007669"/>
    <property type="project" value="UniProtKB-ARBA"/>
</dbReference>
<dbReference type="Pfam" id="PF00384">
    <property type="entry name" value="Molybdopterin"/>
    <property type="match status" value="1"/>
</dbReference>
<dbReference type="CDD" id="cd02791">
    <property type="entry name" value="MopB_CT_Nitrate-R-NapA-like"/>
    <property type="match status" value="1"/>
</dbReference>
<keyword evidence="6" id="KW-0479">Metal-binding</keyword>
<dbReference type="Gene3D" id="3.40.50.740">
    <property type="match status" value="1"/>
</dbReference>
<evidence type="ECO:0000256" key="11">
    <source>
        <dbReference type="SAM" id="MobiDB-lite"/>
    </source>
</evidence>
<dbReference type="InterPro" id="IPR006656">
    <property type="entry name" value="Mopterin_OxRdtase"/>
</dbReference>
<sequence>MDKKTNGWIKTTCPYCGVGCGVEAKPNAKGALDIRGDQSHPANYGKLCSKGLALGETVGAQGRLLRPSIEGEPASWDQALDHVANQFSEVIRRHGKQAVAFYVSGQLLIEDYYVANKLMKGFIGTGNIDTNSRLCMSSSVAGHQRAFGADLVPGCYEDIELADLVVLTGSNLAWCHPVLFQRLRAAQATRNTKVVVIDPRKTASCDIADLHLPLKPGSDIALFNGLLAYLNKHQHLNDRYITEHTEGFCQALATASDFANLYTIAAATGLAISDIEAFYRLFARHPRTVTVYSQGINQSSSGTDKVNSIINCHLATGRIGQPGSGPFSVTGQPNAMGGREVGGLATMLAAHMTFDNPHHHQLISQFWHTNKLADTPGLKAIDMFDAIEKGTIKAIWIMATNPAVTLPVSRKINKILENCPFVVVSDCMAKTDTLRHANVALPAQGWSEKSGTVTNSERRISRQRRILPSPGEAKPDWWMICEVAKRMGYAEAFNYRHEGEIFSEYATMTTLGREAGHHNGRLPSSPDRPPATPRPLNLAGLVNLNHSQYQQLLPQQWPVYQCDQPTSRLLKDGRFATASGKARFIPTTHHQPASTPNRQFSLILNTGRLRDHWHTLTRTGLSPRLSEHISEPFITLHPLDTARYGLDNGQLAQVSSRYGQVRLRVRISHDTPQGQAFAPFHWSDSTTSLGNINSLIGAHRDPLSGQPEFKCTPINIRPLVRKSEALLTTRSIITKERFARYAINSWTVQRITHGYLYRISSGQAPCWLSQKLQQLLAFHETAHYKTTEHHDELSPQNQHSPTQTIMIENHTEYRVVYLEALRIQAAFVVSPAEPNLEKDYIYTLLTRSLNDPLVQSLFTGRSSPDIQAGRTVCSCKNVGHHTITRAIRTHKLHSVTGISRCTLAGTGCGSCLPELQQLLEDTFIPQE</sequence>
<keyword evidence="5" id="KW-0500">Molybdenum</keyword>
<comment type="cofactor">
    <cofactor evidence="1">
        <name>Mo-bis(molybdopterin guanine dinucleotide)</name>
        <dbReference type="ChEBI" id="CHEBI:60539"/>
    </cofactor>
</comment>
<dbReference type="Pfam" id="PF04324">
    <property type="entry name" value="Fer2_BFD"/>
    <property type="match status" value="1"/>
</dbReference>
<keyword evidence="10" id="KW-0534">Nitrate assimilation</keyword>
<keyword evidence="9" id="KW-0411">Iron-sulfur</keyword>
<dbReference type="AlphaFoldDB" id="A0A0J1GYR5"/>
<keyword evidence="14" id="KW-1185">Reference proteome</keyword>
<evidence type="ECO:0000256" key="2">
    <source>
        <dbReference type="ARBA" id="ARBA00001966"/>
    </source>
</evidence>
<dbReference type="RefSeq" id="WP_047879565.1">
    <property type="nucleotide sequence ID" value="NZ_LDOT01000021.1"/>
</dbReference>
<protein>
    <submittedName>
        <fullName evidence="13">Nitrate reductase</fullName>
    </submittedName>
</protein>
<dbReference type="GO" id="GO:0042128">
    <property type="term" value="P:nitrate assimilation"/>
    <property type="evidence" value="ECO:0007669"/>
    <property type="project" value="UniProtKB-KW"/>
</dbReference>
<evidence type="ECO:0000256" key="7">
    <source>
        <dbReference type="ARBA" id="ARBA00023002"/>
    </source>
</evidence>
<dbReference type="PATRIC" id="fig|1195763.3.peg.3028"/>
<dbReference type="STRING" id="1195763.ABT56_14300"/>
<comment type="cofactor">
    <cofactor evidence="2">
        <name>[4Fe-4S] cluster</name>
        <dbReference type="ChEBI" id="CHEBI:49883"/>
    </cofactor>
</comment>
<keyword evidence="7" id="KW-0560">Oxidoreductase</keyword>
<dbReference type="InterPro" id="IPR027467">
    <property type="entry name" value="MopterinOxRdtase_cofactor_BS"/>
</dbReference>
<dbReference type="PANTHER" id="PTHR43105">
    <property type="entry name" value="RESPIRATORY NITRATE REDUCTASE"/>
    <property type="match status" value="1"/>
</dbReference>